<evidence type="ECO:0000256" key="8">
    <source>
        <dbReference type="ARBA" id="ARBA00023235"/>
    </source>
</evidence>
<evidence type="ECO:0000256" key="7">
    <source>
        <dbReference type="ARBA" id="ARBA00023125"/>
    </source>
</evidence>
<dbReference type="InterPro" id="IPR011545">
    <property type="entry name" value="DEAD/DEAH_box_helicase_dom"/>
</dbReference>
<dbReference type="SMART" id="SM00487">
    <property type="entry name" value="DEXDc"/>
    <property type="match status" value="1"/>
</dbReference>
<dbReference type="EMBL" id="LNFO01004548">
    <property type="protein sequence ID" value="KUF80576.1"/>
    <property type="molecule type" value="Genomic_DNA"/>
</dbReference>
<dbReference type="Gene3D" id="3.80.10.10">
    <property type="entry name" value="Ribonuclease Inhibitor"/>
    <property type="match status" value="1"/>
</dbReference>
<comment type="catalytic activity">
    <reaction evidence="9 10">
        <text>Couples ATP hydrolysis with the unwinding of duplex DNA by translocating in the 3'-5' direction.</text>
        <dbReference type="EC" id="5.6.2.4"/>
    </reaction>
</comment>
<dbReference type="Gene3D" id="1.10.10.10">
    <property type="entry name" value="Winged helix-like DNA-binding domain superfamily/Winged helix DNA-binding domain"/>
    <property type="match status" value="1"/>
</dbReference>
<dbReference type="Pfam" id="PF16124">
    <property type="entry name" value="RecQ_Zn_bind"/>
    <property type="match status" value="1"/>
</dbReference>
<evidence type="ECO:0000259" key="13">
    <source>
        <dbReference type="PROSITE" id="PS51192"/>
    </source>
</evidence>
<proteinExistence type="inferred from homology"/>
<dbReference type="GO" id="GO:0005737">
    <property type="term" value="C:cytoplasm"/>
    <property type="evidence" value="ECO:0007669"/>
    <property type="project" value="TreeGrafter"/>
</dbReference>
<evidence type="ECO:0000259" key="14">
    <source>
        <dbReference type="PROSITE" id="PS51194"/>
    </source>
</evidence>
<dbReference type="CDD" id="cd18794">
    <property type="entry name" value="SF2_C_RecQ"/>
    <property type="match status" value="1"/>
</dbReference>
<comment type="subcellular location">
    <subcellularLocation>
        <location evidence="10">Nucleus</location>
    </subcellularLocation>
</comment>
<dbReference type="Gene3D" id="3.40.50.300">
    <property type="entry name" value="P-loop containing nucleotide triphosphate hydrolases"/>
    <property type="match status" value="2"/>
</dbReference>
<keyword evidence="7" id="KW-0238">DNA-binding</keyword>
<keyword evidence="2" id="KW-0479">Metal-binding</keyword>
<feature type="domain" description="Helicase C-terminal" evidence="14">
    <location>
        <begin position="322"/>
        <end position="470"/>
    </location>
</feature>
<dbReference type="GO" id="GO:0046872">
    <property type="term" value="F:metal ion binding"/>
    <property type="evidence" value="ECO:0007669"/>
    <property type="project" value="UniProtKB-KW"/>
</dbReference>
<dbReference type="OrthoDB" id="10261556at2759"/>
<evidence type="ECO:0000256" key="5">
    <source>
        <dbReference type="ARBA" id="ARBA00022806"/>
    </source>
</evidence>
<comment type="caution">
    <text evidence="15">The sequence shown here is derived from an EMBL/GenBank/DDBJ whole genome shotgun (WGS) entry which is preliminary data.</text>
</comment>
<dbReference type="GO" id="GO:0043138">
    <property type="term" value="F:3'-5' DNA helicase activity"/>
    <property type="evidence" value="ECO:0007669"/>
    <property type="project" value="UniProtKB-EC"/>
</dbReference>
<dbReference type="InterPro" id="IPR004589">
    <property type="entry name" value="DNA_helicase_ATP-dep_RecQ"/>
</dbReference>
<dbReference type="InterPro" id="IPR014001">
    <property type="entry name" value="Helicase_ATP-bd"/>
</dbReference>
<comment type="similarity">
    <text evidence="1 10">Belongs to the helicase family. RecQ subfamily.</text>
</comment>
<keyword evidence="3 10" id="KW-0547">Nucleotide-binding</keyword>
<dbReference type="FunFam" id="3.40.50.300:FF:001975">
    <property type="entry name" value="ATP-dependent DNA helicase"/>
    <property type="match status" value="1"/>
</dbReference>
<feature type="region of interest" description="Disordered" evidence="12">
    <location>
        <begin position="732"/>
        <end position="790"/>
    </location>
</feature>
<dbReference type="GO" id="GO:0000724">
    <property type="term" value="P:double-strand break repair via homologous recombination"/>
    <property type="evidence" value="ECO:0007669"/>
    <property type="project" value="TreeGrafter"/>
</dbReference>
<organism evidence="15 16">
    <name type="scientific">Phytophthora nicotianae</name>
    <name type="common">Potato buckeye rot agent</name>
    <name type="synonym">Phytophthora parasitica</name>
    <dbReference type="NCBI Taxonomy" id="4792"/>
    <lineage>
        <taxon>Eukaryota</taxon>
        <taxon>Sar</taxon>
        <taxon>Stramenopiles</taxon>
        <taxon>Oomycota</taxon>
        <taxon>Peronosporomycetes</taxon>
        <taxon>Peronosporales</taxon>
        <taxon>Peronosporaceae</taxon>
        <taxon>Phytophthora</taxon>
    </lineage>
</organism>
<dbReference type="Pfam" id="PF00271">
    <property type="entry name" value="Helicase_C"/>
    <property type="match status" value="1"/>
</dbReference>
<dbReference type="PROSITE" id="PS51192">
    <property type="entry name" value="HELICASE_ATP_BIND_1"/>
    <property type="match status" value="1"/>
</dbReference>
<feature type="coiled-coil region" evidence="11">
    <location>
        <begin position="46"/>
        <end position="103"/>
    </location>
</feature>
<keyword evidence="6 10" id="KW-0067">ATP-binding</keyword>
<dbReference type="PANTHER" id="PTHR13710">
    <property type="entry name" value="DNA HELICASE RECQ FAMILY MEMBER"/>
    <property type="match status" value="1"/>
</dbReference>
<evidence type="ECO:0000256" key="12">
    <source>
        <dbReference type="SAM" id="MobiDB-lite"/>
    </source>
</evidence>
<keyword evidence="4 10" id="KW-0378">Hydrolase</keyword>
<feature type="coiled-coil region" evidence="11">
    <location>
        <begin position="797"/>
        <end position="872"/>
    </location>
</feature>
<dbReference type="GO" id="GO:0005524">
    <property type="term" value="F:ATP binding"/>
    <property type="evidence" value="ECO:0007669"/>
    <property type="project" value="UniProtKB-KW"/>
</dbReference>
<dbReference type="InterPro" id="IPR036388">
    <property type="entry name" value="WH-like_DNA-bd_sf"/>
</dbReference>
<dbReference type="InterPro" id="IPR032675">
    <property type="entry name" value="LRR_dom_sf"/>
</dbReference>
<name>A0A0W8C947_PHYNI</name>
<evidence type="ECO:0000313" key="15">
    <source>
        <dbReference type="EMBL" id="KUF80576.1"/>
    </source>
</evidence>
<gene>
    <name evidence="15" type="ORF">AM587_10011046</name>
</gene>
<evidence type="ECO:0000256" key="10">
    <source>
        <dbReference type="RuleBase" id="RU364117"/>
    </source>
</evidence>
<keyword evidence="8" id="KW-0413">Isomerase</keyword>
<dbReference type="GO" id="GO:0016887">
    <property type="term" value="F:ATP hydrolysis activity"/>
    <property type="evidence" value="ECO:0007669"/>
    <property type="project" value="RHEA"/>
</dbReference>
<dbReference type="GO" id="GO:0005634">
    <property type="term" value="C:nucleus"/>
    <property type="evidence" value="ECO:0007669"/>
    <property type="project" value="UniProtKB-SubCell"/>
</dbReference>
<sequence length="880" mass="98605">MADMSSRIRYGEQYCVLRKALTVDAFSSDIFLLCWMRAGGTLIPPMINAVAELAQVQEELQEVEEDLDVLFLRQSELLGRKKELQAQLEYEQIEEEARAAKDTGKPAPDWKAQFEWTEQIHKLLTDSEEVINATLSKQDVFVVMRSGGGKSLCYQLPALLDGDQVVLFNDIAGKGAACPLSGEQTRGDAAAIYKSMLKSDSKLKILLVTPEKIIKSKLLMSRLEKAYQTDRLKRFVIDEAHCCSQWGHDFRNDYSKLSILKRQFPKVPILALTATATPRLAKDVKAILEIQNCVSFRTSFLRNNLHYEVIEKPAKDPTAMDSLVRLIKSFSSSDTGIVYCLTRKETEQVTQSLCQANIRAACYHAFVEKKEETHMAWICNRLQVVVATIAFGLGINKPDVRFVIHFTLSKVQSIEGYYQESGRAGRDGKSARCVLMYKPSDVLRVCNIVQAEVGGMLTLRSMIKYCEELSQCRQSTMAAYFGEDFESDAICGGACDNCKRDIDTEDTIDLSEHSKALIAITEDAKKLERRLTLKQIIDEFRSRKFALKWTDLDPTIKSLSRGVCDTLVIKLLLRGEDISRGYATSIQTSPDLLINLSRNTLGDETTEAICDALHNDKWLLGLNLGGNHLSRQGTELFIDTLSKSNQTLAVLALADMKNPVGKSTLSTLDSILYDRNRYLQQVATESREKRMALGGLLLEWGVGKDTVVEVCYLETLGKNTAVKNVSTTGMAPNKFTLVSPKARNDRVHPRLTISSNDDSSVSHHEDNNNYNNSEEEDRADNNDEVAASTATSHVKTIEYLIERLSSLEAEKREMQQYVNKVETENRQLRAELEARPKSMPASGISPIEAQIIAQLETSISSLAEQVEFMEHEKQHQPPSA</sequence>
<dbReference type="SUPFAM" id="SSF52540">
    <property type="entry name" value="P-loop containing nucleoside triphosphate hydrolases"/>
    <property type="match status" value="1"/>
</dbReference>
<dbReference type="Pfam" id="PF00270">
    <property type="entry name" value="DEAD"/>
    <property type="match status" value="1"/>
</dbReference>
<evidence type="ECO:0000256" key="6">
    <source>
        <dbReference type="ARBA" id="ARBA00022840"/>
    </source>
</evidence>
<dbReference type="SUPFAM" id="SSF52047">
    <property type="entry name" value="RNI-like"/>
    <property type="match status" value="1"/>
</dbReference>
<dbReference type="STRING" id="4790.A0A0W8C947"/>
<dbReference type="SMART" id="SM00490">
    <property type="entry name" value="HELICc"/>
    <property type="match status" value="1"/>
</dbReference>
<dbReference type="Proteomes" id="UP000052943">
    <property type="component" value="Unassembled WGS sequence"/>
</dbReference>
<dbReference type="NCBIfam" id="TIGR00614">
    <property type="entry name" value="recQ_fam"/>
    <property type="match status" value="1"/>
</dbReference>
<protein>
    <recommendedName>
        <fullName evidence="10">ATP-dependent DNA helicase</fullName>
        <ecNumber evidence="10">5.6.2.4</ecNumber>
    </recommendedName>
</protein>
<evidence type="ECO:0000256" key="1">
    <source>
        <dbReference type="ARBA" id="ARBA00005446"/>
    </source>
</evidence>
<evidence type="ECO:0000256" key="11">
    <source>
        <dbReference type="SAM" id="Coils"/>
    </source>
</evidence>
<keyword evidence="10" id="KW-0539">Nucleus</keyword>
<dbReference type="InterPro" id="IPR027417">
    <property type="entry name" value="P-loop_NTPase"/>
</dbReference>
<evidence type="ECO:0000256" key="4">
    <source>
        <dbReference type="ARBA" id="ARBA00022801"/>
    </source>
</evidence>
<dbReference type="GO" id="GO:0005694">
    <property type="term" value="C:chromosome"/>
    <property type="evidence" value="ECO:0007669"/>
    <property type="project" value="TreeGrafter"/>
</dbReference>
<dbReference type="PROSITE" id="PS51194">
    <property type="entry name" value="HELICASE_CTER"/>
    <property type="match status" value="1"/>
</dbReference>
<dbReference type="AlphaFoldDB" id="A0A0W8C947"/>
<comment type="catalytic activity">
    <reaction evidence="10">
        <text>ATP + H2O = ADP + phosphate + H(+)</text>
        <dbReference type="Rhea" id="RHEA:13065"/>
        <dbReference type="ChEBI" id="CHEBI:15377"/>
        <dbReference type="ChEBI" id="CHEBI:15378"/>
        <dbReference type="ChEBI" id="CHEBI:30616"/>
        <dbReference type="ChEBI" id="CHEBI:43474"/>
        <dbReference type="ChEBI" id="CHEBI:456216"/>
    </reaction>
</comment>
<dbReference type="EC" id="5.6.2.4" evidence="10"/>
<keyword evidence="5 10" id="KW-0347">Helicase</keyword>
<dbReference type="InterPro" id="IPR032284">
    <property type="entry name" value="RecQ_Zn-bd"/>
</dbReference>
<dbReference type="InterPro" id="IPR001650">
    <property type="entry name" value="Helicase_C-like"/>
</dbReference>
<keyword evidence="11" id="KW-0175">Coiled coil</keyword>
<evidence type="ECO:0000256" key="3">
    <source>
        <dbReference type="ARBA" id="ARBA00022741"/>
    </source>
</evidence>
<evidence type="ECO:0000313" key="16">
    <source>
        <dbReference type="Proteomes" id="UP000052943"/>
    </source>
</evidence>
<dbReference type="GO" id="GO:0009378">
    <property type="term" value="F:four-way junction helicase activity"/>
    <property type="evidence" value="ECO:0007669"/>
    <property type="project" value="TreeGrafter"/>
</dbReference>
<dbReference type="PANTHER" id="PTHR13710:SF105">
    <property type="entry name" value="ATP-DEPENDENT DNA HELICASE Q1"/>
    <property type="match status" value="1"/>
</dbReference>
<feature type="domain" description="Helicase ATP-binding" evidence="13">
    <location>
        <begin position="131"/>
        <end position="294"/>
    </location>
</feature>
<reference evidence="15 16" key="1">
    <citation type="submission" date="2015-11" db="EMBL/GenBank/DDBJ databases">
        <title>Genomes and virulence difference between two physiological races of Phytophthora nicotianae.</title>
        <authorList>
            <person name="Liu H."/>
            <person name="Ma X."/>
            <person name="Yu H."/>
            <person name="Fang D."/>
            <person name="Li Y."/>
            <person name="Wang X."/>
            <person name="Wang W."/>
            <person name="Dong Y."/>
            <person name="Xiao B."/>
        </authorList>
    </citation>
    <scope>NUCLEOTIDE SEQUENCE [LARGE SCALE GENOMIC DNA]</scope>
    <source>
        <strain evidence="16">race 0</strain>
    </source>
</reference>
<evidence type="ECO:0000256" key="9">
    <source>
        <dbReference type="ARBA" id="ARBA00034617"/>
    </source>
</evidence>
<evidence type="ECO:0000256" key="2">
    <source>
        <dbReference type="ARBA" id="ARBA00022723"/>
    </source>
</evidence>
<accession>A0A0W8C947</accession>
<dbReference type="GO" id="GO:0003677">
    <property type="term" value="F:DNA binding"/>
    <property type="evidence" value="ECO:0007669"/>
    <property type="project" value="UniProtKB-KW"/>
</dbReference>